<dbReference type="EMBL" id="JADXDR010000080">
    <property type="protein sequence ID" value="KAI7840410.1"/>
    <property type="molecule type" value="Genomic_DNA"/>
</dbReference>
<feature type="compositionally biased region" description="Low complexity" evidence="1">
    <location>
        <begin position="370"/>
        <end position="385"/>
    </location>
</feature>
<gene>
    <name evidence="2" type="ORF">COHA_005841</name>
</gene>
<evidence type="ECO:0000313" key="2">
    <source>
        <dbReference type="EMBL" id="KAI7840410.1"/>
    </source>
</evidence>
<comment type="caution">
    <text evidence="2">The sequence shown here is derived from an EMBL/GenBank/DDBJ whole genome shotgun (WGS) entry which is preliminary data.</text>
</comment>
<feature type="region of interest" description="Disordered" evidence="1">
    <location>
        <begin position="18"/>
        <end position="127"/>
    </location>
</feature>
<keyword evidence="3" id="KW-1185">Reference proteome</keyword>
<evidence type="ECO:0000313" key="3">
    <source>
        <dbReference type="Proteomes" id="UP001205105"/>
    </source>
</evidence>
<dbReference type="AlphaFoldDB" id="A0AAD5H4Y7"/>
<evidence type="ECO:0000256" key="1">
    <source>
        <dbReference type="SAM" id="MobiDB-lite"/>
    </source>
</evidence>
<name>A0AAD5H4Y7_9CHLO</name>
<proteinExistence type="predicted"/>
<feature type="compositionally biased region" description="Low complexity" evidence="1">
    <location>
        <begin position="393"/>
        <end position="405"/>
    </location>
</feature>
<feature type="compositionally biased region" description="Low complexity" evidence="1">
    <location>
        <begin position="73"/>
        <end position="92"/>
    </location>
</feature>
<dbReference type="Proteomes" id="UP001205105">
    <property type="component" value="Unassembled WGS sequence"/>
</dbReference>
<feature type="region of interest" description="Disordered" evidence="1">
    <location>
        <begin position="338"/>
        <end position="405"/>
    </location>
</feature>
<protein>
    <submittedName>
        <fullName evidence="2">Uncharacterized protein</fullName>
    </submittedName>
</protein>
<reference evidence="2" key="1">
    <citation type="submission" date="2020-11" db="EMBL/GenBank/DDBJ databases">
        <title>Chlorella ohadii genome sequencing and assembly.</title>
        <authorList>
            <person name="Murik O."/>
            <person name="Treves H."/>
            <person name="Kedem I."/>
            <person name="Shotland Y."/>
            <person name="Kaplan A."/>
        </authorList>
    </citation>
    <scope>NUCLEOTIDE SEQUENCE</scope>
    <source>
        <strain evidence="2">1</strain>
    </source>
</reference>
<accession>A0AAD5H4Y7</accession>
<organism evidence="2 3">
    <name type="scientific">Chlorella ohadii</name>
    <dbReference type="NCBI Taxonomy" id="2649997"/>
    <lineage>
        <taxon>Eukaryota</taxon>
        <taxon>Viridiplantae</taxon>
        <taxon>Chlorophyta</taxon>
        <taxon>core chlorophytes</taxon>
        <taxon>Trebouxiophyceae</taxon>
        <taxon>Chlorellales</taxon>
        <taxon>Chlorellaceae</taxon>
        <taxon>Chlorella clade</taxon>
        <taxon>Chlorella</taxon>
    </lineage>
</organism>
<sequence>MAAPEEAPWRPVTLTWRVPAGLGPIGLPLQRRHRSTAAVHTAAEGSPPQPAGAEQAKDTPAQLPGRTTGERPAQQQEQPAEQVQQGEQQQAQTAGRKCQAEAQPADSSDSREARLGGCPPQAGFPAHQRVPLARDDFEADSKPEPHLLLASLAVKRQRRVPLLPVLEYPMPQRAGQLRQVRRARRARQVNRMPLQPEWEVKQGPPLQPYWEVKQEAQEAQQWEVKQEPQLQPHWELKQEPQQAHEAGVNEEPQQAWRLQHGHRGEHSESVLAGLLQFAVRQGGVTVDAGEEIVDTFIGLLPAPHQEGPRSVPFSLERGMFSELASALASAMQAALLHADRQPPPPTPEQEERARMPPPPPRVPQQERRQAPQQAQQEQQAPQQAQRVKREAPAPHLAPSQQQQQPLPRLVQLLEAALGEGAAAAPLSPSLAQAFITLLPLEAPKEDHLCSLLQRRHYSAAAAGMAAALLVEGRFPPDY</sequence>